<organism evidence="3 4">
    <name type="scientific">Eilatimonas milleporae</name>
    <dbReference type="NCBI Taxonomy" id="911205"/>
    <lineage>
        <taxon>Bacteria</taxon>
        <taxon>Pseudomonadati</taxon>
        <taxon>Pseudomonadota</taxon>
        <taxon>Alphaproteobacteria</taxon>
        <taxon>Kordiimonadales</taxon>
        <taxon>Kordiimonadaceae</taxon>
        <taxon>Eilatimonas</taxon>
    </lineage>
</organism>
<dbReference type="CDD" id="cd07814">
    <property type="entry name" value="SRPBCC_CalC_Aha1-like"/>
    <property type="match status" value="1"/>
</dbReference>
<name>A0A3M0CRW3_9PROT</name>
<proteinExistence type="inferred from homology"/>
<dbReference type="Pfam" id="PF08327">
    <property type="entry name" value="AHSA1"/>
    <property type="match status" value="1"/>
</dbReference>
<evidence type="ECO:0000256" key="1">
    <source>
        <dbReference type="ARBA" id="ARBA00006817"/>
    </source>
</evidence>
<dbReference type="OrthoDB" id="9805228at2"/>
<gene>
    <name evidence="3" type="ORF">BXY39_0820</name>
</gene>
<keyword evidence="4" id="KW-1185">Reference proteome</keyword>
<dbReference type="AlphaFoldDB" id="A0A3M0CRW3"/>
<dbReference type="SUPFAM" id="SSF55961">
    <property type="entry name" value="Bet v1-like"/>
    <property type="match status" value="1"/>
</dbReference>
<dbReference type="InterPro" id="IPR023393">
    <property type="entry name" value="START-like_dom_sf"/>
</dbReference>
<dbReference type="InParanoid" id="A0A3M0CRW3"/>
<comment type="caution">
    <text evidence="3">The sequence shown here is derived from an EMBL/GenBank/DDBJ whole genome shotgun (WGS) entry which is preliminary data.</text>
</comment>
<protein>
    <submittedName>
        <fullName evidence="3">Uncharacterized protein YndB with AHSA1/START domain</fullName>
    </submittedName>
</protein>
<dbReference type="InterPro" id="IPR013538">
    <property type="entry name" value="ASHA1/2-like_C"/>
</dbReference>
<dbReference type="Gene3D" id="3.30.530.20">
    <property type="match status" value="1"/>
</dbReference>
<accession>A0A3M0CRW3</accession>
<dbReference type="Proteomes" id="UP000271227">
    <property type="component" value="Unassembled WGS sequence"/>
</dbReference>
<dbReference type="RefSeq" id="WP_121937506.1">
    <property type="nucleotide sequence ID" value="NZ_REFR01000009.1"/>
</dbReference>
<comment type="similarity">
    <text evidence="1">Belongs to the AHA1 family.</text>
</comment>
<dbReference type="EMBL" id="REFR01000009">
    <property type="protein sequence ID" value="RMB12324.1"/>
    <property type="molecule type" value="Genomic_DNA"/>
</dbReference>
<evidence type="ECO:0000313" key="4">
    <source>
        <dbReference type="Proteomes" id="UP000271227"/>
    </source>
</evidence>
<feature type="domain" description="Activator of Hsp90 ATPase homologue 1/2-like C-terminal" evidence="2">
    <location>
        <begin position="19"/>
        <end position="147"/>
    </location>
</feature>
<sequence length="167" mass="18871">MADNLCDPIPDIVKSIDIAAPPARVWAWLSEPEKLAKWLMPFHGSLKQGETVRFYMDPVPDGDWDGEIRCHITALEEDRRLAFTWTDNQFGYEDTYVEFILEDRGGTTRLTLSHKGWDALTTERGRALRKDHDPGWDEHITVLGALAEGRSDQGWLECRAAGLAASC</sequence>
<evidence type="ECO:0000259" key="2">
    <source>
        <dbReference type="Pfam" id="PF08327"/>
    </source>
</evidence>
<reference evidence="3 4" key="1">
    <citation type="submission" date="2018-10" db="EMBL/GenBank/DDBJ databases">
        <title>Genomic Encyclopedia of Archaeal and Bacterial Type Strains, Phase II (KMG-II): from individual species to whole genera.</title>
        <authorList>
            <person name="Goeker M."/>
        </authorList>
    </citation>
    <scope>NUCLEOTIDE SEQUENCE [LARGE SCALE GENOMIC DNA]</scope>
    <source>
        <strain evidence="3 4">DSM 25217</strain>
    </source>
</reference>
<evidence type="ECO:0000313" key="3">
    <source>
        <dbReference type="EMBL" id="RMB12324.1"/>
    </source>
</evidence>